<dbReference type="Proteomes" id="UP000030185">
    <property type="component" value="Unassembled WGS sequence"/>
</dbReference>
<dbReference type="Gene3D" id="3.40.50.1000">
    <property type="entry name" value="HAD superfamily/HAD-like"/>
    <property type="match status" value="1"/>
</dbReference>
<dbReference type="SFLD" id="SFLDG01129">
    <property type="entry name" value="C1.5:_HAD__Beta-PGM__Phosphata"/>
    <property type="match status" value="1"/>
</dbReference>
<evidence type="ECO:0000256" key="4">
    <source>
        <dbReference type="ARBA" id="ARBA00022842"/>
    </source>
</evidence>
<dbReference type="STRING" id="153721.MYP_3207"/>
<dbReference type="InterPro" id="IPR006439">
    <property type="entry name" value="HAD-SF_hydro_IA"/>
</dbReference>
<dbReference type="NCBIfam" id="TIGR01549">
    <property type="entry name" value="HAD-SF-IA-v1"/>
    <property type="match status" value="1"/>
</dbReference>
<dbReference type="InterPro" id="IPR051400">
    <property type="entry name" value="HAD-like_hydrolase"/>
</dbReference>
<dbReference type="GO" id="GO:0016791">
    <property type="term" value="F:phosphatase activity"/>
    <property type="evidence" value="ECO:0007669"/>
    <property type="project" value="TreeGrafter"/>
</dbReference>
<comment type="cofactor">
    <cofactor evidence="1">
        <name>Mg(2+)</name>
        <dbReference type="ChEBI" id="CHEBI:18420"/>
    </cofactor>
</comment>
<dbReference type="Gene3D" id="1.10.150.520">
    <property type="match status" value="1"/>
</dbReference>
<keyword evidence="4" id="KW-0460">Magnesium</keyword>
<evidence type="ECO:0000256" key="1">
    <source>
        <dbReference type="ARBA" id="ARBA00001946"/>
    </source>
</evidence>
<keyword evidence="2" id="KW-0479">Metal-binding</keyword>
<dbReference type="PANTHER" id="PTHR46470:SF2">
    <property type="entry name" value="GLYCERALDEHYDE 3-PHOSPHATE PHOSPHATASE"/>
    <property type="match status" value="1"/>
</dbReference>
<organism evidence="5 6">
    <name type="scientific">Sporocytophaga myxococcoides</name>
    <dbReference type="NCBI Taxonomy" id="153721"/>
    <lineage>
        <taxon>Bacteria</taxon>
        <taxon>Pseudomonadati</taxon>
        <taxon>Bacteroidota</taxon>
        <taxon>Cytophagia</taxon>
        <taxon>Cytophagales</taxon>
        <taxon>Cytophagaceae</taxon>
        <taxon>Sporocytophaga</taxon>
    </lineage>
</organism>
<dbReference type="eggNOG" id="COG1011">
    <property type="taxonomic scope" value="Bacteria"/>
</dbReference>
<evidence type="ECO:0000256" key="3">
    <source>
        <dbReference type="ARBA" id="ARBA00022801"/>
    </source>
</evidence>
<dbReference type="RefSeq" id="WP_052430252.1">
    <property type="nucleotide sequence ID" value="NZ_BBLT01000006.1"/>
</dbReference>
<dbReference type="InterPro" id="IPR036412">
    <property type="entry name" value="HAD-like_sf"/>
</dbReference>
<dbReference type="OrthoDB" id="7059729at2"/>
<dbReference type="SUPFAM" id="SSF56784">
    <property type="entry name" value="HAD-like"/>
    <property type="match status" value="1"/>
</dbReference>
<accession>A0A098LIH5</accession>
<gene>
    <name evidence="5" type="ORF">MYP_3207</name>
</gene>
<name>A0A098LIH5_9BACT</name>
<dbReference type="AlphaFoldDB" id="A0A098LIH5"/>
<reference evidence="5 6" key="1">
    <citation type="submission" date="2014-09" db="EMBL/GenBank/DDBJ databases">
        <title>Sporocytophaga myxococcoides PG-01 genome sequencing.</title>
        <authorList>
            <person name="Liu L."/>
            <person name="Gao P.J."/>
            <person name="Chen G.J."/>
            <person name="Wang L.S."/>
        </authorList>
    </citation>
    <scope>NUCLEOTIDE SEQUENCE [LARGE SCALE GENOMIC DNA]</scope>
    <source>
        <strain evidence="5 6">PG-01</strain>
    </source>
</reference>
<dbReference type="SFLD" id="SFLDS00003">
    <property type="entry name" value="Haloacid_Dehalogenase"/>
    <property type="match status" value="1"/>
</dbReference>
<evidence type="ECO:0000313" key="5">
    <source>
        <dbReference type="EMBL" id="GAL85978.1"/>
    </source>
</evidence>
<evidence type="ECO:0000256" key="2">
    <source>
        <dbReference type="ARBA" id="ARBA00022723"/>
    </source>
</evidence>
<dbReference type="GO" id="GO:0044281">
    <property type="term" value="P:small molecule metabolic process"/>
    <property type="evidence" value="ECO:0007669"/>
    <property type="project" value="UniProtKB-ARBA"/>
</dbReference>
<dbReference type="GO" id="GO:0046872">
    <property type="term" value="F:metal ion binding"/>
    <property type="evidence" value="ECO:0007669"/>
    <property type="project" value="UniProtKB-KW"/>
</dbReference>
<proteinExistence type="predicted"/>
<keyword evidence="6" id="KW-1185">Reference proteome</keyword>
<dbReference type="PANTHER" id="PTHR46470">
    <property type="entry name" value="N-ACYLNEURAMINATE-9-PHOSPHATASE"/>
    <property type="match status" value="1"/>
</dbReference>
<protein>
    <recommendedName>
        <fullName evidence="7">HAD family hydrolase</fullName>
    </recommendedName>
</protein>
<dbReference type="Pfam" id="PF00702">
    <property type="entry name" value="Hydrolase"/>
    <property type="match status" value="1"/>
</dbReference>
<keyword evidence="3" id="KW-0378">Hydrolase</keyword>
<sequence length="208" mass="24002">MVKTKKKAIILDLDNTIYPANSIGEEVFKNLFLIIAESGEFKDIKPIKQEILSKPFQKVATEFNFSEALTNKCITLLKDLTYEKEIKPFEDYVKVMHMTVKKYLVNTGFTKLQQSKVKQLHIKEDFEEIHIVDPQTSSKTQKDIFKDILLRNDYLPEKVLVIGDDPNSEIQAAIELGVDAVIYNKINQNLDRNDLTIITDFGELTRFI</sequence>
<evidence type="ECO:0000313" key="6">
    <source>
        <dbReference type="Proteomes" id="UP000030185"/>
    </source>
</evidence>
<dbReference type="InterPro" id="IPR023214">
    <property type="entry name" value="HAD_sf"/>
</dbReference>
<evidence type="ECO:0008006" key="7">
    <source>
        <dbReference type="Google" id="ProtNLM"/>
    </source>
</evidence>
<comment type="caution">
    <text evidence="5">The sequence shown here is derived from an EMBL/GenBank/DDBJ whole genome shotgun (WGS) entry which is preliminary data.</text>
</comment>
<dbReference type="EMBL" id="BBLT01000006">
    <property type="protein sequence ID" value="GAL85978.1"/>
    <property type="molecule type" value="Genomic_DNA"/>
</dbReference>